<feature type="compositionally biased region" description="Basic residues" evidence="1">
    <location>
        <begin position="13"/>
        <end position="36"/>
    </location>
</feature>
<reference evidence="2" key="1">
    <citation type="submission" date="2016-04" db="EMBL/GenBank/DDBJ databases">
        <authorList>
            <person name="Nguyen H.D."/>
            <person name="Samba Siva P."/>
            <person name="Cullis J."/>
            <person name="Levesque C.A."/>
            <person name="Hambleton S."/>
        </authorList>
    </citation>
    <scope>NUCLEOTIDE SEQUENCE</scope>
    <source>
        <strain evidence="2">DAOMC 236416</strain>
    </source>
</reference>
<feature type="region of interest" description="Disordered" evidence="1">
    <location>
        <begin position="1"/>
        <end position="43"/>
    </location>
</feature>
<organism evidence="2 3">
    <name type="scientific">Tilletia indica</name>
    <dbReference type="NCBI Taxonomy" id="43049"/>
    <lineage>
        <taxon>Eukaryota</taxon>
        <taxon>Fungi</taxon>
        <taxon>Dikarya</taxon>
        <taxon>Basidiomycota</taxon>
        <taxon>Ustilaginomycotina</taxon>
        <taxon>Exobasidiomycetes</taxon>
        <taxon>Tilletiales</taxon>
        <taxon>Tilletiaceae</taxon>
        <taxon>Tilletia</taxon>
    </lineage>
</organism>
<evidence type="ECO:0000256" key="1">
    <source>
        <dbReference type="SAM" id="MobiDB-lite"/>
    </source>
</evidence>
<dbReference type="Proteomes" id="UP000077521">
    <property type="component" value="Unassembled WGS sequence"/>
</dbReference>
<sequence length="166" mass="18507">MNSSQTIPDSTVKRGRGRPKGSRNKPKHHAPTRRNAPRLASYNPIRDMPELSLPAYNEEFASGHRFRLGTDAPPYEGWVDVAAMAALIKIVIAPHVKKWSKSHRYFAGAALMDCIYDLIDAEGELPCHSPLTLQRTRSTSKPFKPAIDEEAVMVLREGSPTAFLAW</sequence>
<evidence type="ECO:0000313" key="2">
    <source>
        <dbReference type="EMBL" id="KAE8237168.1"/>
    </source>
</evidence>
<comment type="caution">
    <text evidence="2">The sequence shown here is derived from an EMBL/GenBank/DDBJ whole genome shotgun (WGS) entry which is preliminary data.</text>
</comment>
<reference evidence="2" key="2">
    <citation type="journal article" date="2019" name="IMA Fungus">
        <title>Genome sequencing and comparison of five Tilletia species to identify candidate genes for the detection of regulated species infecting wheat.</title>
        <authorList>
            <person name="Nguyen H.D.T."/>
            <person name="Sultana T."/>
            <person name="Kesanakurti P."/>
            <person name="Hambleton S."/>
        </authorList>
    </citation>
    <scope>NUCLEOTIDE SEQUENCE</scope>
    <source>
        <strain evidence="2">DAOMC 236416</strain>
    </source>
</reference>
<dbReference type="AlphaFoldDB" id="A0A8T8SCI0"/>
<dbReference type="EMBL" id="LWDF02001901">
    <property type="protein sequence ID" value="KAE8237168.1"/>
    <property type="molecule type" value="Genomic_DNA"/>
</dbReference>
<protein>
    <submittedName>
        <fullName evidence="2">Uncharacterized protein</fullName>
    </submittedName>
</protein>
<accession>A0A8T8SCI0</accession>
<evidence type="ECO:0000313" key="3">
    <source>
        <dbReference type="Proteomes" id="UP000077521"/>
    </source>
</evidence>
<gene>
    <name evidence="2" type="ORF">A4X13_0g8886</name>
</gene>
<name>A0A8T8SCI0_9BASI</name>
<keyword evidence="3" id="KW-1185">Reference proteome</keyword>
<proteinExistence type="predicted"/>